<dbReference type="Proteomes" id="UP000047420">
    <property type="component" value="Unassembled WGS sequence"/>
</dbReference>
<name>A0ABP1Z9T6_9GAMM</name>
<dbReference type="EMBL" id="CVMG01000001">
    <property type="protein sequence ID" value="CRG48550.1"/>
    <property type="molecule type" value="Genomic_DNA"/>
</dbReference>
<organism evidence="1 2">
    <name type="scientific">Yersinia wautersii</name>
    <dbReference type="NCBI Taxonomy" id="1341643"/>
    <lineage>
        <taxon>Bacteria</taxon>
        <taxon>Pseudomonadati</taxon>
        <taxon>Pseudomonadota</taxon>
        <taxon>Gammaproteobacteria</taxon>
        <taxon>Enterobacterales</taxon>
        <taxon>Yersiniaceae</taxon>
        <taxon>Yersinia</taxon>
    </lineage>
</organism>
<protein>
    <submittedName>
        <fullName evidence="1">Membrane protein</fullName>
    </submittedName>
</protein>
<evidence type="ECO:0000313" key="1">
    <source>
        <dbReference type="EMBL" id="CRG48550.1"/>
    </source>
</evidence>
<evidence type="ECO:0000313" key="2">
    <source>
        <dbReference type="Proteomes" id="UP000047420"/>
    </source>
</evidence>
<accession>A0ABP1Z9T6</accession>
<reference evidence="1 2" key="1">
    <citation type="submission" date="2015-03" db="EMBL/GenBank/DDBJ databases">
        <authorList>
            <consortium name="Pathogen Informatics"/>
            <person name="Murphy D."/>
        </authorList>
    </citation>
    <scope>NUCLEOTIDE SEQUENCE [LARGE SCALE GENOMIC DNA]</scope>
    <source>
        <strain evidence="1 2">WP-931201</strain>
    </source>
</reference>
<dbReference type="RefSeq" id="WP_033850222.1">
    <property type="nucleotide sequence ID" value="NZ_CBLI010000264.1"/>
</dbReference>
<comment type="caution">
    <text evidence="1">The sequence shown here is derived from an EMBL/GenBank/DDBJ whole genome shotgun (WGS) entry which is preliminary data.</text>
</comment>
<sequence length="68" mass="7743">MRQPSISQWVLLVVHPLLAGISSFANGYLWCNPMSRSDNGQRKSVEKQSLNVLKMTKYIKTIICTMET</sequence>
<proteinExistence type="predicted"/>
<gene>
    <name evidence="1" type="ORF">ERS008478_00026</name>
</gene>
<keyword evidence="2" id="KW-1185">Reference proteome</keyword>